<dbReference type="RefSeq" id="WP_106260480.1">
    <property type="nucleotide sequence ID" value="NZ_CAWNSW010000055.1"/>
</dbReference>
<comment type="caution">
    <text evidence="1">The sequence shown here is derived from an EMBL/GenBank/DDBJ whole genome shotgun (WGS) entry which is preliminary data.</text>
</comment>
<evidence type="ECO:0000313" key="1">
    <source>
        <dbReference type="EMBL" id="PSB24095.1"/>
    </source>
</evidence>
<protein>
    <submittedName>
        <fullName evidence="1">Uncharacterized protein</fullName>
    </submittedName>
</protein>
<evidence type="ECO:0000313" key="2">
    <source>
        <dbReference type="Proteomes" id="UP000239576"/>
    </source>
</evidence>
<organism evidence="1 2">
    <name type="scientific">Stenomitos frigidus ULC18</name>
    <dbReference type="NCBI Taxonomy" id="2107698"/>
    <lineage>
        <taxon>Bacteria</taxon>
        <taxon>Bacillati</taxon>
        <taxon>Cyanobacteriota</taxon>
        <taxon>Cyanophyceae</taxon>
        <taxon>Leptolyngbyales</taxon>
        <taxon>Leptolyngbyaceae</taxon>
        <taxon>Stenomitos</taxon>
    </lineage>
</organism>
<dbReference type="AlphaFoldDB" id="A0A2T1DUC7"/>
<proteinExistence type="predicted"/>
<sequence>MGKAIDKLKELRNQLVTGQQKIDQATEMGKASLLKTLKANGIKADEVLEFDLNGAGIFMMGGKKYVCQVEDDGVSYGEIKA</sequence>
<reference evidence="1 2" key="2">
    <citation type="submission" date="2018-03" db="EMBL/GenBank/DDBJ databases">
        <title>The ancient ancestry and fast evolution of plastids.</title>
        <authorList>
            <person name="Moore K.R."/>
            <person name="Magnabosco C."/>
            <person name="Momper L."/>
            <person name="Gold D.A."/>
            <person name="Bosak T."/>
            <person name="Fournier G.P."/>
        </authorList>
    </citation>
    <scope>NUCLEOTIDE SEQUENCE [LARGE SCALE GENOMIC DNA]</scope>
    <source>
        <strain evidence="1 2">ULC18</strain>
    </source>
</reference>
<dbReference type="Proteomes" id="UP000239576">
    <property type="component" value="Unassembled WGS sequence"/>
</dbReference>
<accession>A0A2T1DUC7</accession>
<keyword evidence="2" id="KW-1185">Reference proteome</keyword>
<reference evidence="2" key="1">
    <citation type="submission" date="2018-02" db="EMBL/GenBank/DDBJ databases">
        <authorList>
            <person name="Moore K."/>
            <person name="Momper L."/>
        </authorList>
    </citation>
    <scope>NUCLEOTIDE SEQUENCE [LARGE SCALE GENOMIC DNA]</scope>
    <source>
        <strain evidence="2">ULC18</strain>
    </source>
</reference>
<gene>
    <name evidence="1" type="ORF">C7B82_28565</name>
</gene>
<dbReference type="EMBL" id="PVWK01000154">
    <property type="protein sequence ID" value="PSB24095.1"/>
    <property type="molecule type" value="Genomic_DNA"/>
</dbReference>
<name>A0A2T1DUC7_9CYAN</name>